<accession>A0A9P7JW74</accession>
<sequence>MHLSSVIAVASALIALVSAIPTNIDSTGGCPELCAYKNCCVGQTCKIQGAIGTDLQLNQYAGPQCYQQHIQQWVFTCLGVPVSQFEGGLDVHGPSQASSCREEIIGTVVALATLDDWKRQKFYSPEQHIQHPGLVFVGFIPFGQLVGGVDWHVSTQVQCTCREKIVGTVAALATLEPTRIENHTPMENLIVRLVRLYSEKLYTENMKFVSLARRIKSLISKNLRKGFEPGLGVSWLPSGFGWQPSDIFGVTLHAELLPHVDPQGILHMSMYSLEVQKVGESLSFASVAVEHDDLNIEIHLMPRYAELFRKRPRQIANKERKERQAFLNRKAEKGQGEVVLATFVEQSWSFEGVPNWWFWLLLATDDEGKTWRRFGIAISHEVNTDSIARKRFSIR</sequence>
<evidence type="ECO:0000256" key="1">
    <source>
        <dbReference type="SAM" id="SignalP"/>
    </source>
</evidence>
<keyword evidence="1" id="KW-0732">Signal</keyword>
<comment type="caution">
    <text evidence="2">The sequence shown here is derived from an EMBL/GenBank/DDBJ whole genome shotgun (WGS) entry which is preliminary data.</text>
</comment>
<feature type="signal peptide" evidence="1">
    <location>
        <begin position="1"/>
        <end position="19"/>
    </location>
</feature>
<dbReference type="Proteomes" id="UP000823399">
    <property type="component" value="Unassembled WGS sequence"/>
</dbReference>
<evidence type="ECO:0000313" key="2">
    <source>
        <dbReference type="EMBL" id="KAG2111974.1"/>
    </source>
</evidence>
<dbReference type="AlphaFoldDB" id="A0A9P7JW74"/>
<dbReference type="OrthoDB" id="5303367at2759"/>
<gene>
    <name evidence="2" type="ORF">F5147DRAFT_759714</name>
</gene>
<dbReference type="EMBL" id="JABBWM010000016">
    <property type="protein sequence ID" value="KAG2111974.1"/>
    <property type="molecule type" value="Genomic_DNA"/>
</dbReference>
<dbReference type="GeneID" id="64702717"/>
<protein>
    <submittedName>
        <fullName evidence="2">Uncharacterized protein</fullName>
    </submittedName>
</protein>
<reference evidence="2" key="1">
    <citation type="journal article" date="2020" name="New Phytol.">
        <title>Comparative genomics reveals dynamic genome evolution in host specialist ectomycorrhizal fungi.</title>
        <authorList>
            <person name="Lofgren L.A."/>
            <person name="Nguyen N.H."/>
            <person name="Vilgalys R."/>
            <person name="Ruytinx J."/>
            <person name="Liao H.L."/>
            <person name="Branco S."/>
            <person name="Kuo A."/>
            <person name="LaButti K."/>
            <person name="Lipzen A."/>
            <person name="Andreopoulos W."/>
            <person name="Pangilinan J."/>
            <person name="Riley R."/>
            <person name="Hundley H."/>
            <person name="Na H."/>
            <person name="Barry K."/>
            <person name="Grigoriev I.V."/>
            <person name="Stajich J.E."/>
            <person name="Kennedy P.G."/>
        </authorList>
    </citation>
    <scope>NUCLEOTIDE SEQUENCE</scope>
    <source>
        <strain evidence="2">FC423</strain>
    </source>
</reference>
<feature type="chain" id="PRO_5040173474" evidence="1">
    <location>
        <begin position="20"/>
        <end position="395"/>
    </location>
</feature>
<dbReference type="RefSeq" id="XP_041295031.1">
    <property type="nucleotide sequence ID" value="XM_041440458.1"/>
</dbReference>
<proteinExistence type="predicted"/>
<keyword evidence="3" id="KW-1185">Reference proteome</keyword>
<organism evidence="2 3">
    <name type="scientific">Suillus discolor</name>
    <dbReference type="NCBI Taxonomy" id="1912936"/>
    <lineage>
        <taxon>Eukaryota</taxon>
        <taxon>Fungi</taxon>
        <taxon>Dikarya</taxon>
        <taxon>Basidiomycota</taxon>
        <taxon>Agaricomycotina</taxon>
        <taxon>Agaricomycetes</taxon>
        <taxon>Agaricomycetidae</taxon>
        <taxon>Boletales</taxon>
        <taxon>Suillineae</taxon>
        <taxon>Suillaceae</taxon>
        <taxon>Suillus</taxon>
    </lineage>
</organism>
<name>A0A9P7JW74_9AGAM</name>
<evidence type="ECO:0000313" key="3">
    <source>
        <dbReference type="Proteomes" id="UP000823399"/>
    </source>
</evidence>